<protein>
    <submittedName>
        <fullName evidence="2">ABC transporter substrate-binding protein</fullName>
    </submittedName>
</protein>
<dbReference type="CDD" id="cd00636">
    <property type="entry name" value="TroA-like"/>
    <property type="match status" value="1"/>
</dbReference>
<dbReference type="Proteomes" id="UP001163878">
    <property type="component" value="Chromosome"/>
</dbReference>
<sequence>MAQRTQWEFLDDRGRPASAPQVPSRLVTYIQAGAALFDHGLRPAGLFGSAHDGADPDPAKSGDLPPDAVPYLGSGPGVDAGTVLAAGPDLVVAVTYGSDQIYGLDPDTAKHIEERVPVVVIDVGQGRSFDAIRDRFEELAHSLGAAPEPSAASALAAARARLREAATGAPGVRVLALSPAGPDRVHLARPGAWPDLRALAECGVALVEPEPGPGANWSTTGWAAVRRPAPDIVLADVRSNAHPVAQLRGVPDWEAIEARARLLPWNPETPPSARAHARFFDAVAAALEEAPVPS</sequence>
<dbReference type="SUPFAM" id="SSF53807">
    <property type="entry name" value="Helical backbone' metal receptor"/>
    <property type="match status" value="1"/>
</dbReference>
<evidence type="ECO:0000313" key="3">
    <source>
        <dbReference type="Proteomes" id="UP001163878"/>
    </source>
</evidence>
<dbReference type="EMBL" id="CP107567">
    <property type="protein sequence ID" value="UYQ65225.1"/>
    <property type="molecule type" value="Genomic_DNA"/>
</dbReference>
<accession>A0ABY6IE06</accession>
<evidence type="ECO:0000256" key="1">
    <source>
        <dbReference type="SAM" id="MobiDB-lite"/>
    </source>
</evidence>
<feature type="region of interest" description="Disordered" evidence="1">
    <location>
        <begin position="1"/>
        <end position="21"/>
    </location>
</feature>
<organism evidence="2 3">
    <name type="scientific">Streptomyces peucetius</name>
    <dbReference type="NCBI Taxonomy" id="1950"/>
    <lineage>
        <taxon>Bacteria</taxon>
        <taxon>Bacillati</taxon>
        <taxon>Actinomycetota</taxon>
        <taxon>Actinomycetes</taxon>
        <taxon>Kitasatosporales</taxon>
        <taxon>Streptomycetaceae</taxon>
        <taxon>Streptomyces</taxon>
    </lineage>
</organism>
<dbReference type="RefSeq" id="WP_264248222.1">
    <property type="nucleotide sequence ID" value="NZ_CP107567.1"/>
</dbReference>
<name>A0ABY6IE06_STRPE</name>
<reference evidence="2" key="1">
    <citation type="submission" date="2022-10" db="EMBL/GenBank/DDBJ databases">
        <title>Cytochrome P450 Catalyzes Benzene Ring Formation in the Biosynthesis of Trialkyl-Substituted Aromatic Polyketides.</title>
        <authorList>
            <person name="Zhao E."/>
            <person name="Ge H."/>
        </authorList>
    </citation>
    <scope>NUCLEOTIDE SEQUENCE</scope>
    <source>
        <strain evidence="2">NA0869</strain>
    </source>
</reference>
<keyword evidence="3" id="KW-1185">Reference proteome</keyword>
<evidence type="ECO:0000313" key="2">
    <source>
        <dbReference type="EMBL" id="UYQ65225.1"/>
    </source>
</evidence>
<gene>
    <name evidence="2" type="ORF">OGH68_29680</name>
</gene>
<dbReference type="Gene3D" id="3.40.50.1980">
    <property type="entry name" value="Nitrogenase molybdenum iron protein domain"/>
    <property type="match status" value="2"/>
</dbReference>
<feature type="region of interest" description="Disordered" evidence="1">
    <location>
        <begin position="48"/>
        <end position="67"/>
    </location>
</feature>
<proteinExistence type="predicted"/>